<evidence type="ECO:0000313" key="4">
    <source>
        <dbReference type="Proteomes" id="UP000228867"/>
    </source>
</evidence>
<evidence type="ECO:0000313" key="3">
    <source>
        <dbReference type="EMBL" id="PIR07418.1"/>
    </source>
</evidence>
<dbReference type="GO" id="GO:0008762">
    <property type="term" value="F:UDP-N-acetylmuramate dehydrogenase activity"/>
    <property type="evidence" value="ECO:0007669"/>
    <property type="project" value="InterPro"/>
</dbReference>
<proteinExistence type="predicted"/>
<dbReference type="EMBL" id="PCWR01000028">
    <property type="protein sequence ID" value="PIR07418.1"/>
    <property type="molecule type" value="Genomic_DNA"/>
</dbReference>
<protein>
    <submittedName>
        <fullName evidence="3">UDP-N-acetylenolpyruvoylglucosamine reductase</fullName>
    </submittedName>
</protein>
<dbReference type="InterPro" id="IPR036635">
    <property type="entry name" value="MurB_C_sf"/>
</dbReference>
<evidence type="ECO:0000259" key="2">
    <source>
        <dbReference type="Pfam" id="PF02873"/>
    </source>
</evidence>
<evidence type="ECO:0000256" key="1">
    <source>
        <dbReference type="ARBA" id="ARBA00001974"/>
    </source>
</evidence>
<dbReference type="PANTHER" id="PTHR21071">
    <property type="entry name" value="UDP-N-ACETYLENOLPYRUVOYLGLUCOSAMINE REDUCTASE"/>
    <property type="match status" value="1"/>
</dbReference>
<dbReference type="GO" id="GO:0071555">
    <property type="term" value="P:cell wall organization"/>
    <property type="evidence" value="ECO:0007669"/>
    <property type="project" value="TreeGrafter"/>
</dbReference>
<name>A0A2H0NEU9_9BACT</name>
<dbReference type="GO" id="GO:0050660">
    <property type="term" value="F:flavin adenine dinucleotide binding"/>
    <property type="evidence" value="ECO:0007669"/>
    <property type="project" value="TreeGrafter"/>
</dbReference>
<dbReference type="GO" id="GO:0005829">
    <property type="term" value="C:cytosol"/>
    <property type="evidence" value="ECO:0007669"/>
    <property type="project" value="TreeGrafter"/>
</dbReference>
<dbReference type="SUPFAM" id="SSF56194">
    <property type="entry name" value="Uridine diphospho-N-Acetylenolpyruvylglucosamine reductase, MurB, C-terminal domain"/>
    <property type="match status" value="1"/>
</dbReference>
<feature type="domain" description="UDP-N-acetylenolpyruvoylglucosamine reductase C-terminal" evidence="2">
    <location>
        <begin position="2"/>
        <end position="46"/>
    </location>
</feature>
<comment type="caution">
    <text evidence="3">The sequence shown here is derived from an EMBL/GenBank/DDBJ whole genome shotgun (WGS) entry which is preliminary data.</text>
</comment>
<organism evidence="3 4">
    <name type="scientific">Candidatus Jorgensenbacteria bacterium CG11_big_fil_rev_8_21_14_0_20_38_23</name>
    <dbReference type="NCBI Taxonomy" id="1974594"/>
    <lineage>
        <taxon>Bacteria</taxon>
        <taxon>Candidatus Joergenseniibacteriota</taxon>
    </lineage>
</organism>
<dbReference type="PANTHER" id="PTHR21071:SF4">
    <property type="entry name" value="UDP-N-ACETYLENOLPYRUVOYLGLUCOSAMINE REDUCTASE"/>
    <property type="match status" value="1"/>
</dbReference>
<comment type="cofactor">
    <cofactor evidence="1">
        <name>FAD</name>
        <dbReference type="ChEBI" id="CHEBI:57692"/>
    </cofactor>
</comment>
<sequence length="49" mass="5584">KFSEKHANFIVNLGGAAAQDVKKLINLAKKSVKNKFKVKLEEEIQYLDH</sequence>
<accession>A0A2H0NEU9</accession>
<dbReference type="AlphaFoldDB" id="A0A2H0NEU9"/>
<gene>
    <name evidence="3" type="ORF">COV54_01165</name>
</gene>
<dbReference type="Proteomes" id="UP000228867">
    <property type="component" value="Unassembled WGS sequence"/>
</dbReference>
<dbReference type="InterPro" id="IPR003170">
    <property type="entry name" value="MurB"/>
</dbReference>
<reference evidence="3 4" key="1">
    <citation type="submission" date="2017-09" db="EMBL/GenBank/DDBJ databases">
        <title>Depth-based differentiation of microbial function through sediment-hosted aquifers and enrichment of novel symbionts in the deep terrestrial subsurface.</title>
        <authorList>
            <person name="Probst A.J."/>
            <person name="Ladd B."/>
            <person name="Jarett J.K."/>
            <person name="Geller-Mcgrath D.E."/>
            <person name="Sieber C.M."/>
            <person name="Emerson J.B."/>
            <person name="Anantharaman K."/>
            <person name="Thomas B.C."/>
            <person name="Malmstrom R."/>
            <person name="Stieglmeier M."/>
            <person name="Klingl A."/>
            <person name="Woyke T."/>
            <person name="Ryan C.M."/>
            <person name="Banfield J.F."/>
        </authorList>
    </citation>
    <scope>NUCLEOTIDE SEQUENCE [LARGE SCALE GENOMIC DNA]</scope>
    <source>
        <strain evidence="3">CG11_big_fil_rev_8_21_14_0_20_38_23</strain>
    </source>
</reference>
<feature type="non-terminal residue" evidence="3">
    <location>
        <position position="1"/>
    </location>
</feature>
<dbReference type="Pfam" id="PF02873">
    <property type="entry name" value="MurB_C"/>
    <property type="match status" value="1"/>
</dbReference>
<dbReference type="InterPro" id="IPR011601">
    <property type="entry name" value="MurB_C"/>
</dbReference>
<dbReference type="Gene3D" id="3.90.78.10">
    <property type="entry name" value="UDP-N-acetylenolpyruvoylglucosamine reductase, C-terminal domain"/>
    <property type="match status" value="1"/>
</dbReference>